<name>A0ABQ5YDD9_9NEIS</name>
<comment type="caution">
    <text evidence="1">The sequence shown here is derived from an EMBL/GenBank/DDBJ whole genome shotgun (WGS) entry which is preliminary data.</text>
</comment>
<sequence>MDITSVHVFISTNRFNSFGELREYIDETYTEDGDGIPSQFMIETGLNGYEPMCIEAILSNSGHPARLDELLRDSSYADQWLPQLDRDKTADAAICVFSPNQLTTPASASIEYLGCLAYMVKPI</sequence>
<dbReference type="Pfam" id="PF14112">
    <property type="entry name" value="DUF4284"/>
    <property type="match status" value="1"/>
</dbReference>
<gene>
    <name evidence="1" type="ORF">GCM10007907_12830</name>
</gene>
<proteinExistence type="predicted"/>
<evidence type="ECO:0000313" key="1">
    <source>
        <dbReference type="EMBL" id="GLR12493.1"/>
    </source>
</evidence>
<accession>A0ABQ5YDD9</accession>
<dbReference type="InterPro" id="IPR025560">
    <property type="entry name" value="Imm22"/>
</dbReference>
<organism evidence="1 2">
    <name type="scientific">Chitinimonas prasina</name>
    <dbReference type="NCBI Taxonomy" id="1434937"/>
    <lineage>
        <taxon>Bacteria</taxon>
        <taxon>Pseudomonadati</taxon>
        <taxon>Pseudomonadota</taxon>
        <taxon>Betaproteobacteria</taxon>
        <taxon>Neisseriales</taxon>
        <taxon>Chitinibacteraceae</taxon>
        <taxon>Chitinimonas</taxon>
    </lineage>
</organism>
<evidence type="ECO:0000313" key="2">
    <source>
        <dbReference type="Proteomes" id="UP001156706"/>
    </source>
</evidence>
<dbReference type="Proteomes" id="UP001156706">
    <property type="component" value="Unassembled WGS sequence"/>
</dbReference>
<keyword evidence="2" id="KW-1185">Reference proteome</keyword>
<dbReference type="RefSeq" id="WP_284195613.1">
    <property type="nucleotide sequence ID" value="NZ_BSOG01000001.1"/>
</dbReference>
<dbReference type="EMBL" id="BSOG01000001">
    <property type="protein sequence ID" value="GLR12493.1"/>
    <property type="molecule type" value="Genomic_DNA"/>
</dbReference>
<protein>
    <submittedName>
        <fullName evidence="1">Uncharacterized protein</fullName>
    </submittedName>
</protein>
<reference evidence="2" key="1">
    <citation type="journal article" date="2019" name="Int. J. Syst. Evol. Microbiol.">
        <title>The Global Catalogue of Microorganisms (GCM) 10K type strain sequencing project: providing services to taxonomists for standard genome sequencing and annotation.</title>
        <authorList>
            <consortium name="The Broad Institute Genomics Platform"/>
            <consortium name="The Broad Institute Genome Sequencing Center for Infectious Disease"/>
            <person name="Wu L."/>
            <person name="Ma J."/>
        </authorList>
    </citation>
    <scope>NUCLEOTIDE SEQUENCE [LARGE SCALE GENOMIC DNA]</scope>
    <source>
        <strain evidence="2">NBRC 110044</strain>
    </source>
</reference>